<evidence type="ECO:0000256" key="1">
    <source>
        <dbReference type="ARBA" id="ARBA00022617"/>
    </source>
</evidence>
<keyword evidence="2 4" id="KW-0479">Metal-binding</keyword>
<dbReference type="Gene3D" id="1.10.760.10">
    <property type="entry name" value="Cytochrome c-like domain"/>
    <property type="match status" value="1"/>
</dbReference>
<protein>
    <recommendedName>
        <fullName evidence="6">Cytochrome c domain-containing protein</fullName>
    </recommendedName>
</protein>
<dbReference type="EMBL" id="BMJO01000001">
    <property type="protein sequence ID" value="GGE38727.1"/>
    <property type="molecule type" value="Genomic_DNA"/>
</dbReference>
<dbReference type="PROSITE" id="PS51007">
    <property type="entry name" value="CYTC"/>
    <property type="match status" value="1"/>
</dbReference>
<feature type="chain" id="PRO_5020932675" description="Cytochrome c domain-containing protein" evidence="5">
    <location>
        <begin position="29"/>
        <end position="122"/>
    </location>
</feature>
<dbReference type="InterPro" id="IPR036909">
    <property type="entry name" value="Cyt_c-like_dom_sf"/>
</dbReference>
<dbReference type="EMBL" id="SLWO01000007">
    <property type="protein sequence ID" value="TCO21449.1"/>
    <property type="molecule type" value="Genomic_DNA"/>
</dbReference>
<dbReference type="GO" id="GO:0046872">
    <property type="term" value="F:metal ion binding"/>
    <property type="evidence" value="ECO:0007669"/>
    <property type="project" value="UniProtKB-KW"/>
</dbReference>
<evidence type="ECO:0000256" key="3">
    <source>
        <dbReference type="ARBA" id="ARBA00023004"/>
    </source>
</evidence>
<proteinExistence type="predicted"/>
<evidence type="ECO:0000313" key="9">
    <source>
        <dbReference type="Proteomes" id="UP000295684"/>
    </source>
</evidence>
<evidence type="ECO:0000313" key="8">
    <source>
        <dbReference type="EMBL" id="TCO21449.1"/>
    </source>
</evidence>
<dbReference type="AlphaFoldDB" id="A0A4R2H5Z3"/>
<feature type="domain" description="Cytochrome c" evidence="6">
    <location>
        <begin position="36"/>
        <end position="120"/>
    </location>
</feature>
<reference evidence="8 9" key="3">
    <citation type="submission" date="2019-03" db="EMBL/GenBank/DDBJ databases">
        <title>Genomic Encyclopedia of Type Strains, Phase IV (KMG-IV): sequencing the most valuable type-strain genomes for metagenomic binning, comparative biology and taxonomic classification.</title>
        <authorList>
            <person name="Goeker M."/>
        </authorList>
    </citation>
    <scope>NUCLEOTIDE SEQUENCE [LARGE SCALE GENOMIC DNA]</scope>
    <source>
        <strain evidence="8 9">DSM 103236</strain>
    </source>
</reference>
<keyword evidence="10" id="KW-1185">Reference proteome</keyword>
<dbReference type="Proteomes" id="UP000622648">
    <property type="component" value="Unassembled WGS sequence"/>
</dbReference>
<dbReference type="RefSeq" id="WP_132534813.1">
    <property type="nucleotide sequence ID" value="NZ_BMJO01000001.1"/>
</dbReference>
<reference evidence="10" key="2">
    <citation type="journal article" date="2019" name="Int. J. Syst. Evol. Microbiol.">
        <title>The Global Catalogue of Microorganisms (GCM) 10K type strain sequencing project: providing services to taxonomists for standard genome sequencing and annotation.</title>
        <authorList>
            <consortium name="The Broad Institute Genomics Platform"/>
            <consortium name="The Broad Institute Genome Sequencing Center for Infectious Disease"/>
            <person name="Wu L."/>
            <person name="Ma J."/>
        </authorList>
    </citation>
    <scope>NUCLEOTIDE SEQUENCE [LARGE SCALE GENOMIC DNA]</scope>
    <source>
        <strain evidence="10">CGMCC 1.15644</strain>
    </source>
</reference>
<evidence type="ECO:0000259" key="6">
    <source>
        <dbReference type="PROSITE" id="PS51007"/>
    </source>
</evidence>
<evidence type="ECO:0000256" key="4">
    <source>
        <dbReference type="PROSITE-ProRule" id="PRU00433"/>
    </source>
</evidence>
<dbReference type="PROSITE" id="PS51257">
    <property type="entry name" value="PROKAR_LIPOPROTEIN"/>
    <property type="match status" value="1"/>
</dbReference>
<feature type="signal peptide" evidence="5">
    <location>
        <begin position="1"/>
        <end position="28"/>
    </location>
</feature>
<dbReference type="OrthoDB" id="708774at2"/>
<keyword evidence="1 4" id="KW-0349">Heme</keyword>
<dbReference type="InterPro" id="IPR009056">
    <property type="entry name" value="Cyt_c-like_dom"/>
</dbReference>
<evidence type="ECO:0000313" key="10">
    <source>
        <dbReference type="Proteomes" id="UP000622648"/>
    </source>
</evidence>
<name>A0A4R2H5Z3_9SPHI</name>
<evidence type="ECO:0000256" key="2">
    <source>
        <dbReference type="ARBA" id="ARBA00022723"/>
    </source>
</evidence>
<accession>A0A4R2H5Z3</accession>
<dbReference type="GO" id="GO:0020037">
    <property type="term" value="F:heme binding"/>
    <property type="evidence" value="ECO:0007669"/>
    <property type="project" value="InterPro"/>
</dbReference>
<reference evidence="7" key="4">
    <citation type="submission" date="2024-05" db="EMBL/GenBank/DDBJ databases">
        <authorList>
            <person name="Sun Q."/>
            <person name="Zhou Y."/>
        </authorList>
    </citation>
    <scope>NUCLEOTIDE SEQUENCE</scope>
    <source>
        <strain evidence="7">CGMCC 1.15644</strain>
    </source>
</reference>
<keyword evidence="5" id="KW-0732">Signal</keyword>
<evidence type="ECO:0000256" key="5">
    <source>
        <dbReference type="SAM" id="SignalP"/>
    </source>
</evidence>
<dbReference type="Proteomes" id="UP000295684">
    <property type="component" value="Unassembled WGS sequence"/>
</dbReference>
<organism evidence="8 9">
    <name type="scientific">Pedobacter psychrotolerans</name>
    <dbReference type="NCBI Taxonomy" id="1843235"/>
    <lineage>
        <taxon>Bacteria</taxon>
        <taxon>Pseudomonadati</taxon>
        <taxon>Bacteroidota</taxon>
        <taxon>Sphingobacteriia</taxon>
        <taxon>Sphingobacteriales</taxon>
        <taxon>Sphingobacteriaceae</taxon>
        <taxon>Pedobacter</taxon>
    </lineage>
</organism>
<gene>
    <name evidence="8" type="ORF">EV200_10740</name>
    <name evidence="7" type="ORF">GCM10011413_00370</name>
</gene>
<sequence length="122" mass="13186">MKKNQRLIYVALVIVYILLSSSCSKRQADEIVPQTSNPGGGTSTVTYTNFTQALIQTKCAGCHGTGRSAASIWTFNGLASITSNETRIKRVVLETKSMPIGGSLTAAELASLKEWFDNKMPN</sequence>
<dbReference type="SUPFAM" id="SSF46626">
    <property type="entry name" value="Cytochrome c"/>
    <property type="match status" value="1"/>
</dbReference>
<reference evidence="7" key="1">
    <citation type="journal article" date="2014" name="Int. J. Syst. Evol. Microbiol.">
        <title>Complete genome of a new Firmicutes species belonging to the dominant human colonic microbiota ('Ruminococcus bicirculans') reveals two chromosomes and a selective capacity to utilize plant glucans.</title>
        <authorList>
            <consortium name="NISC Comparative Sequencing Program"/>
            <person name="Wegmann U."/>
            <person name="Louis P."/>
            <person name="Goesmann A."/>
            <person name="Henrissat B."/>
            <person name="Duncan S.H."/>
            <person name="Flint H.J."/>
        </authorList>
    </citation>
    <scope>NUCLEOTIDE SEQUENCE</scope>
    <source>
        <strain evidence="7">CGMCC 1.15644</strain>
    </source>
</reference>
<dbReference type="GO" id="GO:0009055">
    <property type="term" value="F:electron transfer activity"/>
    <property type="evidence" value="ECO:0007669"/>
    <property type="project" value="InterPro"/>
</dbReference>
<evidence type="ECO:0000313" key="7">
    <source>
        <dbReference type="EMBL" id="GGE38727.1"/>
    </source>
</evidence>
<keyword evidence="3 4" id="KW-0408">Iron</keyword>
<comment type="caution">
    <text evidence="8">The sequence shown here is derived from an EMBL/GenBank/DDBJ whole genome shotgun (WGS) entry which is preliminary data.</text>
</comment>